<dbReference type="AlphaFoldDB" id="A0A8H3SE61"/>
<dbReference type="EMBL" id="BLKC01000155">
    <property type="protein sequence ID" value="GFF57569.1"/>
    <property type="molecule type" value="Genomic_DNA"/>
</dbReference>
<feature type="compositionally biased region" description="Polar residues" evidence="1">
    <location>
        <begin position="398"/>
        <end position="420"/>
    </location>
</feature>
<organism evidence="2 3">
    <name type="scientific">Aspergillus udagawae</name>
    <dbReference type="NCBI Taxonomy" id="91492"/>
    <lineage>
        <taxon>Eukaryota</taxon>
        <taxon>Fungi</taxon>
        <taxon>Dikarya</taxon>
        <taxon>Ascomycota</taxon>
        <taxon>Pezizomycotina</taxon>
        <taxon>Eurotiomycetes</taxon>
        <taxon>Eurotiomycetidae</taxon>
        <taxon>Eurotiales</taxon>
        <taxon>Aspergillaceae</taxon>
        <taxon>Aspergillus</taxon>
        <taxon>Aspergillus subgen. Fumigati</taxon>
    </lineage>
</organism>
<feature type="region of interest" description="Disordered" evidence="1">
    <location>
        <begin position="200"/>
        <end position="235"/>
    </location>
</feature>
<comment type="caution">
    <text evidence="2">The sequence shown here is derived from an EMBL/GenBank/DDBJ whole genome shotgun (WGS) entry which is preliminary data.</text>
</comment>
<protein>
    <submittedName>
        <fullName evidence="2">Uncharacterized protein</fullName>
    </submittedName>
</protein>
<reference evidence="2 3" key="1">
    <citation type="submission" date="2020-01" db="EMBL/GenBank/DDBJ databases">
        <title>Draft genome sequence of Aspergillus udagawae IFM 46972.</title>
        <authorList>
            <person name="Takahashi H."/>
            <person name="Yaguchi T."/>
        </authorList>
    </citation>
    <scope>NUCLEOTIDE SEQUENCE [LARGE SCALE GENOMIC DNA]</scope>
    <source>
        <strain evidence="2 3">IFM 46972</strain>
    </source>
</reference>
<evidence type="ECO:0000313" key="2">
    <source>
        <dbReference type="EMBL" id="GFF57569.1"/>
    </source>
</evidence>
<evidence type="ECO:0000313" key="3">
    <source>
        <dbReference type="Proteomes" id="UP000465221"/>
    </source>
</evidence>
<sequence length="506" mass="58442">MPVTIPRYFPPPRGHRTRREGHGGYTRRDKEEGPYGLFIEHDDSDGAIPLNEYDDISSIEPIWQRAGANINMVLWGNRPQREMAARELRHLNMQINAITGNFGLGVIEISNWYNAGEQLFKALRDFHMYGSTARFEDVRDFIWERIQVMDYPTDWRIKMDDFTREIESYAGYSAKLRKNRAVDTDDSIFNEWLLENFPQPYAPPPSYEPTRRANAQDPEPTRPPGRGQNPVRNTASNLGSARAAVNGGEYMTQWLQAEGDLHALLWGTDDVREQAKRSLEALNGEIRGRGSAPQEGLLEVKNWYNAGLQLKKAVRDFHVYGSTARFEDVRDFIWERISIMNYPHQWRVKREDFLGRIEDAAPNYARKEGDLDTQDAIFQEWQLENPPRRPASSLPPSYHTNSPTQVPSQTGSNGTLTPGTRNRETLHSQESDTRASPSTVLRRPAPQLRRRVAPRPTASSGSHHTRHLAIERRRSQRPLRPRQGTITHRDDYIEESPRMRRWLNLR</sequence>
<accession>A0A8H3SE61</accession>
<feature type="region of interest" description="Disordered" evidence="1">
    <location>
        <begin position="1"/>
        <end position="27"/>
    </location>
</feature>
<feature type="region of interest" description="Disordered" evidence="1">
    <location>
        <begin position="383"/>
        <end position="490"/>
    </location>
</feature>
<name>A0A8H3SE61_9EURO</name>
<dbReference type="Proteomes" id="UP000465221">
    <property type="component" value="Unassembled WGS sequence"/>
</dbReference>
<gene>
    <name evidence="2" type="ORF">IFM46972_10838</name>
</gene>
<evidence type="ECO:0000256" key="1">
    <source>
        <dbReference type="SAM" id="MobiDB-lite"/>
    </source>
</evidence>
<feature type="compositionally biased region" description="Basic and acidic residues" evidence="1">
    <location>
        <begin position="421"/>
        <end position="433"/>
    </location>
</feature>
<proteinExistence type="predicted"/>